<dbReference type="EC" id="2.7.11.5" evidence="11"/>
<name>A0ABT0GG24_9GAMM</name>
<keyword evidence="5 11" id="KW-0808">Transferase</keyword>
<sequence>MNAESNELSARAAALLRDGFADYHARFATVTQRARRRFEERDWASARSDAVERIELYDRCVGETSVRLAELLGESATDRALWKRIRDGYAALIADLLDQELYKTFFNTLSRRSHKIRGTDPDIEFVALDIEPTDRIAQPVARYAYAASPQLERTMRSLLEDYSFSVPYRNVADCAAKLAASLEAQLDEWGEPPVIALEMLQTVFYRERRAYLVGRVFGDKRFAPCVIALMNTDEGIRADAVLTRREHIAVLFGYTRSYFHADLPTVGDAVVFLRTLVPRKPLDEIYTVLGRAKQGKTERYRHFFRHLGGVPEERFVHAEGERGMVMLVFTLPSYPLVFKLIRDTFAFPKNVAREEVQAKYRLVFNHDRVGRLVDAQEFRFLRFRKTQFDPVLLEELLTGCKLSVIDDGEDIVVSHCYIERRLRPLNLYIKEVDAEHALLAAVDYGQAIKDLARSNIFPGDLLLKNFGISRTGRAIFYDYDELCLVTECRFRALPTARSEDEEMHHGAWFHVDDNDVFPEQFPRFLGLTPEQQEALLATHGEIFDVRWWLEVQERLRGGGYADVPPYYDDLRLPSG</sequence>
<evidence type="ECO:0000256" key="9">
    <source>
        <dbReference type="ARBA" id="ARBA00022840"/>
    </source>
</evidence>
<dbReference type="GO" id="GO:0016787">
    <property type="term" value="F:hydrolase activity"/>
    <property type="evidence" value="ECO:0007669"/>
    <property type="project" value="UniProtKB-KW"/>
</dbReference>
<keyword evidence="15" id="KW-1185">Reference proteome</keyword>
<keyword evidence="9 11" id="KW-0067">ATP-binding</keyword>
<dbReference type="InterPro" id="IPR010452">
    <property type="entry name" value="Isocitrate_DH_AceK"/>
</dbReference>
<evidence type="ECO:0000256" key="1">
    <source>
        <dbReference type="ARBA" id="ARBA00022435"/>
    </source>
</evidence>
<dbReference type="Proteomes" id="UP001431449">
    <property type="component" value="Unassembled WGS sequence"/>
</dbReference>
<evidence type="ECO:0000256" key="8">
    <source>
        <dbReference type="ARBA" id="ARBA00022801"/>
    </source>
</evidence>
<dbReference type="InterPro" id="IPR046854">
    <property type="entry name" value="AceK_regulatory"/>
</dbReference>
<evidence type="ECO:0000256" key="5">
    <source>
        <dbReference type="ARBA" id="ARBA00022679"/>
    </source>
</evidence>
<dbReference type="Pfam" id="PF06315">
    <property type="entry name" value="AceK_kinase"/>
    <property type="match status" value="1"/>
</dbReference>
<evidence type="ECO:0000256" key="2">
    <source>
        <dbReference type="ARBA" id="ARBA00022490"/>
    </source>
</evidence>
<feature type="active site" evidence="11">
    <location>
        <position position="374"/>
    </location>
</feature>
<dbReference type="EC" id="3.1.3.-" evidence="11"/>
<feature type="binding site" evidence="11">
    <location>
        <position position="339"/>
    </location>
    <ligand>
        <name>ATP</name>
        <dbReference type="ChEBI" id="CHEBI:30616"/>
    </ligand>
</feature>
<keyword evidence="10 11" id="KW-0904">Protein phosphatase</keyword>
<evidence type="ECO:0000256" key="7">
    <source>
        <dbReference type="ARBA" id="ARBA00022777"/>
    </source>
</evidence>
<evidence type="ECO:0000256" key="3">
    <source>
        <dbReference type="ARBA" id="ARBA00022527"/>
    </source>
</evidence>
<feature type="binding site" evidence="11">
    <location>
        <begin position="318"/>
        <end position="324"/>
    </location>
    <ligand>
        <name>ATP</name>
        <dbReference type="ChEBI" id="CHEBI:30616"/>
    </ligand>
</feature>
<dbReference type="PIRSF" id="PIRSF000719">
    <property type="entry name" value="AceK"/>
    <property type="match status" value="1"/>
</dbReference>
<comment type="caution">
    <text evidence="14">The sequence shown here is derived from an EMBL/GenBank/DDBJ whole genome shotgun (WGS) entry which is preliminary data.</text>
</comment>
<evidence type="ECO:0000313" key="14">
    <source>
        <dbReference type="EMBL" id="MCK7593493.1"/>
    </source>
</evidence>
<keyword evidence="2 11" id="KW-0963">Cytoplasm</keyword>
<organism evidence="14 15">
    <name type="scientific">Pseudomarimonas salicorniae</name>
    <dbReference type="NCBI Taxonomy" id="2933270"/>
    <lineage>
        <taxon>Bacteria</taxon>
        <taxon>Pseudomonadati</taxon>
        <taxon>Pseudomonadota</taxon>
        <taxon>Gammaproteobacteria</taxon>
        <taxon>Lysobacterales</taxon>
        <taxon>Lysobacteraceae</taxon>
        <taxon>Pseudomarimonas</taxon>
    </lineage>
</organism>
<feature type="domain" description="Isocitrate dehydrogenase kinase/phosphatase (AceK) kinase" evidence="12">
    <location>
        <begin position="313"/>
        <end position="567"/>
    </location>
</feature>
<accession>A0ABT0GG24</accession>
<dbReference type="EMBL" id="JALNMH010000005">
    <property type="protein sequence ID" value="MCK7593493.1"/>
    <property type="molecule type" value="Genomic_DNA"/>
</dbReference>
<dbReference type="HAMAP" id="MF_00747">
    <property type="entry name" value="AceK"/>
    <property type="match status" value="1"/>
</dbReference>
<comment type="catalytic activity">
    <reaction evidence="11">
        <text>L-seryl-[isocitrate dehydrogenase] + ATP = O-phospho-L-seryl-[isocitrate dehydrogenase] + ADP + H(+)</text>
        <dbReference type="Rhea" id="RHEA:43540"/>
        <dbReference type="Rhea" id="RHEA-COMP:10605"/>
        <dbReference type="Rhea" id="RHEA-COMP:10606"/>
        <dbReference type="ChEBI" id="CHEBI:15378"/>
        <dbReference type="ChEBI" id="CHEBI:29999"/>
        <dbReference type="ChEBI" id="CHEBI:30616"/>
        <dbReference type="ChEBI" id="CHEBI:83421"/>
        <dbReference type="ChEBI" id="CHEBI:456216"/>
        <dbReference type="EC" id="2.7.11.5"/>
    </reaction>
</comment>
<comment type="function">
    <text evidence="11">Bifunctional enzyme which can phosphorylate or dephosphorylate isocitrate dehydrogenase (IDH) on a specific serine residue. This is a regulatory mechanism which enables bacteria to bypass the Krebs cycle via the glyoxylate shunt in response to the source of carbon. When bacteria are grown on glucose, IDH is fully active and unphosphorylated, but when grown on acetate or ethanol, the activity of IDH declines drastically concomitant with its phosphorylation.</text>
</comment>
<dbReference type="InterPro" id="IPR046855">
    <property type="entry name" value="AceK_kinase"/>
</dbReference>
<evidence type="ECO:0000259" key="12">
    <source>
        <dbReference type="Pfam" id="PF06315"/>
    </source>
</evidence>
<keyword evidence="6 11" id="KW-0547">Nucleotide-binding</keyword>
<dbReference type="PANTHER" id="PTHR39559">
    <property type="match status" value="1"/>
</dbReference>
<evidence type="ECO:0000259" key="13">
    <source>
        <dbReference type="Pfam" id="PF20423"/>
    </source>
</evidence>
<dbReference type="PANTHER" id="PTHR39559:SF1">
    <property type="entry name" value="ISOCITRATE DEHYDROGENASE KINASE_PHOSPHATASE"/>
    <property type="match status" value="1"/>
</dbReference>
<dbReference type="Pfam" id="PF20423">
    <property type="entry name" value="AceK_regulatory"/>
    <property type="match status" value="1"/>
</dbReference>
<keyword evidence="8 11" id="KW-0378">Hydrolase</keyword>
<dbReference type="RefSeq" id="WP_248207124.1">
    <property type="nucleotide sequence ID" value="NZ_JALNMH010000005.1"/>
</dbReference>
<evidence type="ECO:0000256" key="11">
    <source>
        <dbReference type="HAMAP-Rule" id="MF_00747"/>
    </source>
</evidence>
<reference evidence="14" key="1">
    <citation type="submission" date="2022-04" db="EMBL/GenBank/DDBJ databases">
        <title>Lysobacter sp. CAU 1642 isolated from sea sand.</title>
        <authorList>
            <person name="Kim W."/>
        </authorList>
    </citation>
    <scope>NUCLEOTIDE SEQUENCE</scope>
    <source>
        <strain evidence="14">CAU 1642</strain>
    </source>
</reference>
<keyword evidence="3 11" id="KW-0723">Serine/threonine-protein kinase</keyword>
<keyword evidence="1 11" id="KW-0329">Glyoxylate bypass</keyword>
<proteinExistence type="inferred from homology"/>
<evidence type="ECO:0000313" key="15">
    <source>
        <dbReference type="Proteomes" id="UP001431449"/>
    </source>
</evidence>
<dbReference type="NCBIfam" id="NF002804">
    <property type="entry name" value="PRK02946.1"/>
    <property type="match status" value="1"/>
</dbReference>
<keyword evidence="7 11" id="KW-0418">Kinase</keyword>
<evidence type="ECO:0000256" key="4">
    <source>
        <dbReference type="ARBA" id="ARBA00022532"/>
    </source>
</evidence>
<evidence type="ECO:0000256" key="6">
    <source>
        <dbReference type="ARBA" id="ARBA00022741"/>
    </source>
</evidence>
<comment type="subcellular location">
    <subcellularLocation>
        <location evidence="11">Cytoplasm</location>
    </subcellularLocation>
</comment>
<comment type="similarity">
    <text evidence="11">Belongs to the AceK family.</text>
</comment>
<dbReference type="GO" id="GO:0008772">
    <property type="term" value="F:[isocitrate dehydrogenase (NADP+)] kinase activity"/>
    <property type="evidence" value="ECO:0007669"/>
    <property type="project" value="UniProtKB-EC"/>
</dbReference>
<evidence type="ECO:0000256" key="10">
    <source>
        <dbReference type="ARBA" id="ARBA00022912"/>
    </source>
</evidence>
<gene>
    <name evidence="11 14" type="primary">aceK</name>
    <name evidence="14" type="ORF">M0G41_07410</name>
</gene>
<feature type="domain" description="Isocitrate dehydrogenase kinase/phosphatase (AceK) regulatory" evidence="13">
    <location>
        <begin position="13"/>
        <end position="307"/>
    </location>
</feature>
<protein>
    <recommendedName>
        <fullName evidence="11">Isocitrate dehydrogenase kinase/phosphatase</fullName>
        <shortName evidence="11">IDH kinase/phosphatase</shortName>
        <shortName evidence="11">IDHK/P</shortName>
        <ecNumber evidence="11">2.7.11.5</ecNumber>
        <ecNumber evidence="11">3.1.3.-</ecNumber>
    </recommendedName>
</protein>
<keyword evidence="4 11" id="KW-0816">Tricarboxylic acid cycle</keyword>